<reference evidence="1 2" key="1">
    <citation type="submission" date="2024-11" db="EMBL/GenBank/DDBJ databases">
        <title>Chromosome-level genome assembly of Eucalyptus globulus Labill. provides insights into its genome evolution.</title>
        <authorList>
            <person name="Li X."/>
        </authorList>
    </citation>
    <scope>NUCLEOTIDE SEQUENCE [LARGE SCALE GENOMIC DNA]</scope>
    <source>
        <strain evidence="1">CL2024</strain>
        <tissue evidence="1">Fresh tender leaves</tissue>
    </source>
</reference>
<comment type="caution">
    <text evidence="1">The sequence shown here is derived from an EMBL/GenBank/DDBJ whole genome shotgun (WGS) entry which is preliminary data.</text>
</comment>
<accession>A0ABD3J5B0</accession>
<dbReference type="EMBL" id="JBJKBG010000009">
    <property type="protein sequence ID" value="KAL3722990.1"/>
    <property type="molecule type" value="Genomic_DNA"/>
</dbReference>
<evidence type="ECO:0000313" key="2">
    <source>
        <dbReference type="Proteomes" id="UP001634007"/>
    </source>
</evidence>
<keyword evidence="2" id="KW-1185">Reference proteome</keyword>
<organism evidence="1 2">
    <name type="scientific">Eucalyptus globulus</name>
    <name type="common">Tasmanian blue gum</name>
    <dbReference type="NCBI Taxonomy" id="34317"/>
    <lineage>
        <taxon>Eukaryota</taxon>
        <taxon>Viridiplantae</taxon>
        <taxon>Streptophyta</taxon>
        <taxon>Embryophyta</taxon>
        <taxon>Tracheophyta</taxon>
        <taxon>Spermatophyta</taxon>
        <taxon>Magnoliopsida</taxon>
        <taxon>eudicotyledons</taxon>
        <taxon>Gunneridae</taxon>
        <taxon>Pentapetalae</taxon>
        <taxon>rosids</taxon>
        <taxon>malvids</taxon>
        <taxon>Myrtales</taxon>
        <taxon>Myrtaceae</taxon>
        <taxon>Myrtoideae</taxon>
        <taxon>Eucalypteae</taxon>
        <taxon>Eucalyptus</taxon>
    </lineage>
</organism>
<protein>
    <submittedName>
        <fullName evidence="1">Uncharacterized protein</fullName>
    </submittedName>
</protein>
<gene>
    <name evidence="1" type="ORF">ACJRO7_035219</name>
</gene>
<name>A0ABD3J5B0_EUCGL</name>
<sequence length="98" mass="10991">MDSAPWTVDFSNAFVILRITMGQPQRALRDEAPACSEASSPADHDAMSDSHLFSLPAKYDFSSFSWELKAFPDGRFMLSCSRSILLGTWNAWDMFAFS</sequence>
<dbReference type="AlphaFoldDB" id="A0ABD3J5B0"/>
<proteinExistence type="predicted"/>
<dbReference type="Proteomes" id="UP001634007">
    <property type="component" value="Unassembled WGS sequence"/>
</dbReference>
<evidence type="ECO:0000313" key="1">
    <source>
        <dbReference type="EMBL" id="KAL3722990.1"/>
    </source>
</evidence>